<accession>A0A132NUU5</accession>
<dbReference type="VEuPathDB" id="GiardiaDB:QR46_2178"/>
<comment type="caution">
    <text evidence="1">The sequence shown here is derived from an EMBL/GenBank/DDBJ whole genome shotgun (WGS) entry which is preliminary data.</text>
</comment>
<proteinExistence type="predicted"/>
<gene>
    <name evidence="1" type="ORF">QR46_2178</name>
</gene>
<protein>
    <submittedName>
        <fullName evidence="1">Uncharacterized protein</fullName>
    </submittedName>
</protein>
<evidence type="ECO:0000313" key="2">
    <source>
        <dbReference type="Proteomes" id="UP000070089"/>
    </source>
</evidence>
<organism evidence="1 2">
    <name type="scientific">Giardia duodenalis assemblage B</name>
    <dbReference type="NCBI Taxonomy" id="1394984"/>
    <lineage>
        <taxon>Eukaryota</taxon>
        <taxon>Metamonada</taxon>
        <taxon>Diplomonadida</taxon>
        <taxon>Hexamitidae</taxon>
        <taxon>Giardiinae</taxon>
        <taxon>Giardia</taxon>
    </lineage>
</organism>
<dbReference type="Proteomes" id="UP000070089">
    <property type="component" value="Unassembled WGS sequence"/>
</dbReference>
<evidence type="ECO:0000313" key="1">
    <source>
        <dbReference type="EMBL" id="KWX13838.1"/>
    </source>
</evidence>
<dbReference type="OrthoDB" id="10250244at2759"/>
<sequence length="134" mass="14664">MSRCRCLGCALPIKMRGIAEDCYCRDLHGNNSETSKPVSRRLQVVKSGDRVLAQAIHVSELSIALRVLCADDGLRLDNTYGVIRYKDAGVSPGTALHTIARSGTYLVCEVLTVSTPCILRPWPETPHQVASVNR</sequence>
<reference evidence="1 2" key="1">
    <citation type="journal article" date="2015" name="Mol. Biochem. Parasitol.">
        <title>Identification of polymorphic genes for use in assemblage B genotyping assays through comparative genomics of multiple assemblage B Giardia duodenalis isolates.</title>
        <authorList>
            <person name="Wielinga C."/>
            <person name="Thompson R.C."/>
            <person name="Monis P."/>
            <person name="Ryan U."/>
        </authorList>
    </citation>
    <scope>NUCLEOTIDE SEQUENCE [LARGE SCALE GENOMIC DNA]</scope>
    <source>
        <strain evidence="1 2">BAH15c1</strain>
    </source>
</reference>
<dbReference type="AlphaFoldDB" id="A0A132NUU5"/>
<dbReference type="EMBL" id="JXTI01000054">
    <property type="protein sequence ID" value="KWX13838.1"/>
    <property type="molecule type" value="Genomic_DNA"/>
</dbReference>
<name>A0A132NUU5_GIAIN</name>